<proteinExistence type="predicted"/>
<sequence length="99" mass="10438">MAYYDIFGAISEFPVGTESVDYTMTFSTGDEVTGSSWPLPDYSEIPIHINTNPEADLGGSENAWLTVKCKDISGVVIATKVVGPYTVNDIGSPESGGGV</sequence>
<evidence type="ECO:0000313" key="1">
    <source>
        <dbReference type="EMBL" id="MFB2717661.1"/>
    </source>
</evidence>
<protein>
    <submittedName>
        <fullName evidence="1">Uncharacterized protein</fullName>
    </submittedName>
</protein>
<organism evidence="1 2">
    <name type="scientific">Marinobacter shengliensis</name>
    <dbReference type="NCBI Taxonomy" id="1389223"/>
    <lineage>
        <taxon>Bacteria</taxon>
        <taxon>Pseudomonadati</taxon>
        <taxon>Pseudomonadota</taxon>
        <taxon>Gammaproteobacteria</taxon>
        <taxon>Pseudomonadales</taxon>
        <taxon>Marinobacteraceae</taxon>
        <taxon>Marinobacter</taxon>
    </lineage>
</organism>
<evidence type="ECO:0000313" key="2">
    <source>
        <dbReference type="Proteomes" id="UP001576762"/>
    </source>
</evidence>
<dbReference type="RefSeq" id="WP_374815998.1">
    <property type="nucleotide sequence ID" value="NZ_JBHFLD010000041.1"/>
</dbReference>
<dbReference type="Proteomes" id="UP001576762">
    <property type="component" value="Unassembled WGS sequence"/>
</dbReference>
<gene>
    <name evidence="1" type="ORF">ACE05E_19480</name>
</gene>
<name>A0ABV4WBU1_9GAMM</name>
<dbReference type="EMBL" id="JBHFLD010000041">
    <property type="protein sequence ID" value="MFB2717661.1"/>
    <property type="molecule type" value="Genomic_DNA"/>
</dbReference>
<keyword evidence="2" id="KW-1185">Reference proteome</keyword>
<accession>A0ABV4WBU1</accession>
<comment type="caution">
    <text evidence="1">The sequence shown here is derived from an EMBL/GenBank/DDBJ whole genome shotgun (WGS) entry which is preliminary data.</text>
</comment>
<reference evidence="1 2" key="1">
    <citation type="submission" date="2024-09" db="EMBL/GenBank/DDBJ databases">
        <title>Draft genome sequences of 6 high pH adapted Marinobacter shengliensis sp. isolated from Mariana forearc serpentinite mud volcanoes.</title>
        <authorList>
            <person name="Elkassas S."/>
            <person name="Serres M."/>
            <person name="Michael N."/>
            <person name="Amina P."/>
            <person name="Teodora Z."/>
            <person name="Julie H."/>
        </authorList>
    </citation>
    <scope>NUCLEOTIDE SEQUENCE [LARGE SCALE GENOMIC DNA]</scope>
    <source>
        <strain evidence="1 2">EB4</strain>
    </source>
</reference>